<dbReference type="InterPro" id="IPR012318">
    <property type="entry name" value="HTH_CRP"/>
</dbReference>
<dbReference type="STRING" id="262004.SAMN04489796_102282"/>
<dbReference type="GO" id="GO:0000156">
    <property type="term" value="F:phosphorelay response regulator activity"/>
    <property type="evidence" value="ECO:0007669"/>
    <property type="project" value="TreeGrafter"/>
</dbReference>
<dbReference type="GO" id="GO:0016301">
    <property type="term" value="F:kinase activity"/>
    <property type="evidence" value="ECO:0007669"/>
    <property type="project" value="UniProtKB-KW"/>
</dbReference>
<dbReference type="AlphaFoldDB" id="A0A1G8BBW2"/>
<protein>
    <submittedName>
        <fullName evidence="10">cAMP-binding domain of CRP or a regulatory subunit of cAMP-dependent protein kinases</fullName>
    </submittedName>
</protein>
<reference evidence="11" key="1">
    <citation type="submission" date="2016-10" db="EMBL/GenBank/DDBJ databases">
        <authorList>
            <person name="Varghese N."/>
            <person name="Submissions S."/>
        </authorList>
    </citation>
    <scope>NUCLEOTIDE SEQUENCE [LARGE SCALE GENOMIC DNA]</scope>
    <source>
        <strain evidence="11">DSM 15363</strain>
    </source>
</reference>
<dbReference type="GO" id="GO:0000976">
    <property type="term" value="F:transcription cis-regulatory region binding"/>
    <property type="evidence" value="ECO:0007669"/>
    <property type="project" value="TreeGrafter"/>
</dbReference>
<dbReference type="SMART" id="SM00419">
    <property type="entry name" value="HTH_CRP"/>
    <property type="match status" value="1"/>
</dbReference>
<sequence>MKTILIIEDNQDVRENTAEILELANYDIQTAEDGIIGVKKARQYKPDIILCDIMMPKLDGYGVLETLSLDKSTRGIPFIFLTAKTEKRDVRKGMNLGADDYLTKPFEEDELLDAIHSRLKKISFFKKEFSKDVEGLNQFLEEASSYIDIESLSKDFEGKTYRVKDHIFREGSAANTLFFIERGTIKTYRTTESGKEFVTGLYKAGDFIGQLALVTNKGTYAESAMVIDEAEVHGIPKSNFIALLHENQDVSEKFIQMISNNLIEMQEQLVNMAFSSVRQKVAKALLDIDNKGILTNKDDESIGIAREDFAGIIGTATETAIRMLTEFKEEGIISIGAGRRIHIENKRSLEQIVN</sequence>
<dbReference type="InterPro" id="IPR036390">
    <property type="entry name" value="WH_DNA-bd_sf"/>
</dbReference>
<proteinExistence type="predicted"/>
<dbReference type="OrthoDB" id="9127033at2"/>
<evidence type="ECO:0000256" key="4">
    <source>
        <dbReference type="ARBA" id="ARBA00023125"/>
    </source>
</evidence>
<dbReference type="PROSITE" id="PS51063">
    <property type="entry name" value="HTH_CRP_2"/>
    <property type="match status" value="1"/>
</dbReference>
<evidence type="ECO:0000259" key="7">
    <source>
        <dbReference type="PROSITE" id="PS50042"/>
    </source>
</evidence>
<dbReference type="RefSeq" id="WP_092467153.1">
    <property type="nucleotide sequence ID" value="NZ_FNCZ01000002.1"/>
</dbReference>
<keyword evidence="4" id="KW-0238">DNA-binding</keyword>
<keyword evidence="3" id="KW-0805">Transcription regulation</keyword>
<dbReference type="InterPro" id="IPR001789">
    <property type="entry name" value="Sig_transdc_resp-reg_receiver"/>
</dbReference>
<evidence type="ECO:0000256" key="5">
    <source>
        <dbReference type="ARBA" id="ARBA00023163"/>
    </source>
</evidence>
<evidence type="ECO:0000313" key="10">
    <source>
        <dbReference type="EMBL" id="SDH30706.1"/>
    </source>
</evidence>
<evidence type="ECO:0000259" key="9">
    <source>
        <dbReference type="PROSITE" id="PS51063"/>
    </source>
</evidence>
<dbReference type="Gene3D" id="3.40.50.2300">
    <property type="match status" value="1"/>
</dbReference>
<dbReference type="PANTHER" id="PTHR48111:SF4">
    <property type="entry name" value="DNA-BINDING DUAL TRANSCRIPTIONAL REGULATOR OMPR"/>
    <property type="match status" value="1"/>
</dbReference>
<dbReference type="PANTHER" id="PTHR48111">
    <property type="entry name" value="REGULATOR OF RPOS"/>
    <property type="match status" value="1"/>
</dbReference>
<dbReference type="Gene3D" id="1.10.10.10">
    <property type="entry name" value="Winged helix-like DNA-binding domain superfamily/Winged helix DNA-binding domain"/>
    <property type="match status" value="1"/>
</dbReference>
<keyword evidence="10" id="KW-0418">Kinase</keyword>
<evidence type="ECO:0000256" key="6">
    <source>
        <dbReference type="PROSITE-ProRule" id="PRU00169"/>
    </source>
</evidence>
<dbReference type="SMART" id="SM00100">
    <property type="entry name" value="cNMP"/>
    <property type="match status" value="1"/>
</dbReference>
<dbReference type="GO" id="GO:0006355">
    <property type="term" value="P:regulation of DNA-templated transcription"/>
    <property type="evidence" value="ECO:0007669"/>
    <property type="project" value="InterPro"/>
</dbReference>
<dbReference type="SMART" id="SM00448">
    <property type="entry name" value="REC"/>
    <property type="match status" value="1"/>
</dbReference>
<feature type="domain" description="Response regulatory" evidence="8">
    <location>
        <begin position="3"/>
        <end position="119"/>
    </location>
</feature>
<keyword evidence="2" id="KW-0902">Two-component regulatory system</keyword>
<feature type="domain" description="HTH crp-type" evidence="9">
    <location>
        <begin position="275"/>
        <end position="347"/>
    </location>
</feature>
<dbReference type="Pfam" id="PF00072">
    <property type="entry name" value="Response_reg"/>
    <property type="match status" value="1"/>
</dbReference>
<dbReference type="PROSITE" id="PS50042">
    <property type="entry name" value="CNMP_BINDING_3"/>
    <property type="match status" value="1"/>
</dbReference>
<name>A0A1G8BBW2_9FLAO</name>
<dbReference type="InterPro" id="IPR018490">
    <property type="entry name" value="cNMP-bd_dom_sf"/>
</dbReference>
<dbReference type="CDD" id="cd00038">
    <property type="entry name" value="CAP_ED"/>
    <property type="match status" value="1"/>
</dbReference>
<dbReference type="EMBL" id="FNCZ01000002">
    <property type="protein sequence ID" value="SDH30706.1"/>
    <property type="molecule type" value="Genomic_DNA"/>
</dbReference>
<dbReference type="InterPro" id="IPR000595">
    <property type="entry name" value="cNMP-bd_dom"/>
</dbReference>
<dbReference type="Pfam" id="PF00027">
    <property type="entry name" value="cNMP_binding"/>
    <property type="match status" value="1"/>
</dbReference>
<keyword evidence="5" id="KW-0804">Transcription</keyword>
<dbReference type="PROSITE" id="PS50110">
    <property type="entry name" value="RESPONSE_REGULATORY"/>
    <property type="match status" value="1"/>
</dbReference>
<dbReference type="CDD" id="cd17574">
    <property type="entry name" value="REC_OmpR"/>
    <property type="match status" value="1"/>
</dbReference>
<evidence type="ECO:0000256" key="2">
    <source>
        <dbReference type="ARBA" id="ARBA00023012"/>
    </source>
</evidence>
<gene>
    <name evidence="10" type="ORF">SAMN04489796_102282</name>
</gene>
<dbReference type="GO" id="GO:0005829">
    <property type="term" value="C:cytosol"/>
    <property type="evidence" value="ECO:0007669"/>
    <property type="project" value="TreeGrafter"/>
</dbReference>
<evidence type="ECO:0000256" key="3">
    <source>
        <dbReference type="ARBA" id="ARBA00023015"/>
    </source>
</evidence>
<evidence type="ECO:0000259" key="8">
    <source>
        <dbReference type="PROSITE" id="PS50110"/>
    </source>
</evidence>
<keyword evidence="10" id="KW-0808">Transferase</keyword>
<dbReference type="SUPFAM" id="SSF51206">
    <property type="entry name" value="cAMP-binding domain-like"/>
    <property type="match status" value="1"/>
</dbReference>
<dbReference type="Pfam" id="PF13545">
    <property type="entry name" value="HTH_Crp_2"/>
    <property type="match status" value="1"/>
</dbReference>
<dbReference type="SUPFAM" id="SSF52172">
    <property type="entry name" value="CheY-like"/>
    <property type="match status" value="1"/>
</dbReference>
<keyword evidence="11" id="KW-1185">Reference proteome</keyword>
<keyword evidence="1 6" id="KW-0597">Phosphoprotein</keyword>
<dbReference type="InterPro" id="IPR011006">
    <property type="entry name" value="CheY-like_superfamily"/>
</dbReference>
<evidence type="ECO:0000256" key="1">
    <source>
        <dbReference type="ARBA" id="ARBA00022553"/>
    </source>
</evidence>
<feature type="domain" description="Cyclic nucleotide-binding" evidence="7">
    <location>
        <begin position="152"/>
        <end position="261"/>
    </location>
</feature>
<evidence type="ECO:0000313" key="11">
    <source>
        <dbReference type="Proteomes" id="UP000199492"/>
    </source>
</evidence>
<dbReference type="GO" id="GO:0032993">
    <property type="term" value="C:protein-DNA complex"/>
    <property type="evidence" value="ECO:0007669"/>
    <property type="project" value="TreeGrafter"/>
</dbReference>
<dbReference type="Gene3D" id="2.60.120.10">
    <property type="entry name" value="Jelly Rolls"/>
    <property type="match status" value="1"/>
</dbReference>
<dbReference type="InterPro" id="IPR036388">
    <property type="entry name" value="WH-like_DNA-bd_sf"/>
</dbReference>
<dbReference type="Proteomes" id="UP000199492">
    <property type="component" value="Unassembled WGS sequence"/>
</dbReference>
<organism evidence="10 11">
    <name type="scientific">Winogradskyella thalassocola</name>
    <dbReference type="NCBI Taxonomy" id="262004"/>
    <lineage>
        <taxon>Bacteria</taxon>
        <taxon>Pseudomonadati</taxon>
        <taxon>Bacteroidota</taxon>
        <taxon>Flavobacteriia</taxon>
        <taxon>Flavobacteriales</taxon>
        <taxon>Flavobacteriaceae</taxon>
        <taxon>Winogradskyella</taxon>
    </lineage>
</organism>
<dbReference type="SUPFAM" id="SSF46785">
    <property type="entry name" value="Winged helix' DNA-binding domain"/>
    <property type="match status" value="1"/>
</dbReference>
<accession>A0A1G8BBW2</accession>
<dbReference type="InterPro" id="IPR039420">
    <property type="entry name" value="WalR-like"/>
</dbReference>
<dbReference type="InterPro" id="IPR014710">
    <property type="entry name" value="RmlC-like_jellyroll"/>
</dbReference>
<feature type="modified residue" description="4-aspartylphosphate" evidence="6">
    <location>
        <position position="52"/>
    </location>
</feature>